<keyword evidence="3 5" id="KW-0808">Transferase</keyword>
<proteinExistence type="inferred from homology"/>
<gene>
    <name evidence="6" type="ORF">HNQ59_002187</name>
</gene>
<dbReference type="RefSeq" id="WP_184038864.1">
    <property type="nucleotide sequence ID" value="NZ_JACHHY010000012.1"/>
</dbReference>
<sequence>MAKLIQSLKQWVKGVLSAQHAKKREAEIKAEAPHITKTMIVEGLRAMGIVPGDVVMLHSSLKSLGYVDGGAQAVLEAVHEAVSPGGTLVVPTYYLPGGTIYNTCQMTDYVFDPREHGSNLGALPDTFLKMPGIRRSIHPTHSVSALGPQAEYIVSTHHLAPSIFGEGSPWERCLQVNAKVLGLGITMGPVTFYHLLEDMWLDRFPLPVRLPEVFKLKCRDWEGQLIEVPVTPLDPQYNPRRIDNKARADLQQFFMDDFSRVGILKPGKVGEASAWYVTAQDFYARLEWLAARGITIYAEPEQIAKPVLE</sequence>
<evidence type="ECO:0000313" key="7">
    <source>
        <dbReference type="Proteomes" id="UP000575898"/>
    </source>
</evidence>
<keyword evidence="4 5" id="KW-0012">Acyltransferase</keyword>
<evidence type="ECO:0000256" key="3">
    <source>
        <dbReference type="ARBA" id="ARBA00022679"/>
    </source>
</evidence>
<evidence type="ECO:0000256" key="5">
    <source>
        <dbReference type="RuleBase" id="RU365031"/>
    </source>
</evidence>
<dbReference type="SUPFAM" id="SSF110710">
    <property type="entry name" value="TTHA0583/YokD-like"/>
    <property type="match status" value="1"/>
</dbReference>
<accession>A0A840MKF3</accession>
<dbReference type="GO" id="GO:0046353">
    <property type="term" value="F:aminoglycoside 3-N-acetyltransferase activity"/>
    <property type="evidence" value="ECO:0007669"/>
    <property type="project" value="UniProtKB-EC"/>
</dbReference>
<comment type="catalytic activity">
    <reaction evidence="5">
        <text>a 2-deoxystreptamine antibiotic + acetyl-CoA = an N(3)-acetyl-2-deoxystreptamine antibiotic + CoA + H(+)</text>
        <dbReference type="Rhea" id="RHEA:12665"/>
        <dbReference type="ChEBI" id="CHEBI:15378"/>
        <dbReference type="ChEBI" id="CHEBI:57287"/>
        <dbReference type="ChEBI" id="CHEBI:57288"/>
        <dbReference type="ChEBI" id="CHEBI:57921"/>
        <dbReference type="ChEBI" id="CHEBI:77452"/>
        <dbReference type="EC" id="2.3.1.81"/>
    </reaction>
</comment>
<dbReference type="Pfam" id="PF02522">
    <property type="entry name" value="Antibiotic_NAT"/>
    <property type="match status" value="1"/>
</dbReference>
<keyword evidence="7" id="KW-1185">Reference proteome</keyword>
<dbReference type="GO" id="GO:0046677">
    <property type="term" value="P:response to antibiotic"/>
    <property type="evidence" value="ECO:0007669"/>
    <property type="project" value="UniProtKB-KW"/>
</dbReference>
<name>A0A840MKF3_9PROT</name>
<dbReference type="EMBL" id="JACHHY010000012">
    <property type="protein sequence ID" value="MBB5018890.1"/>
    <property type="molecule type" value="Genomic_DNA"/>
</dbReference>
<evidence type="ECO:0000313" key="6">
    <source>
        <dbReference type="EMBL" id="MBB5018890.1"/>
    </source>
</evidence>
<protein>
    <recommendedName>
        <fullName evidence="2 5">Aminoglycoside N(3)-acetyltransferase</fullName>
        <ecNumber evidence="5">2.3.1.-</ecNumber>
    </recommendedName>
</protein>
<dbReference type="InterPro" id="IPR003679">
    <property type="entry name" value="Amioglycoside_AcTrfase"/>
</dbReference>
<dbReference type="PANTHER" id="PTHR11104">
    <property type="entry name" value="AMINOGLYCOSIDE N3-ACETYLTRANSFERASE"/>
    <property type="match status" value="1"/>
</dbReference>
<dbReference type="EC" id="2.3.1.-" evidence="5"/>
<dbReference type="InterPro" id="IPR028345">
    <property type="entry name" value="Antibiotic_NAT-like"/>
</dbReference>
<keyword evidence="5" id="KW-0046">Antibiotic resistance</keyword>
<evidence type="ECO:0000256" key="4">
    <source>
        <dbReference type="ARBA" id="ARBA00023315"/>
    </source>
</evidence>
<dbReference type="Proteomes" id="UP000575898">
    <property type="component" value="Unassembled WGS sequence"/>
</dbReference>
<dbReference type="PANTHER" id="PTHR11104:SF0">
    <property type="entry name" value="SPBETA PROPHAGE-DERIVED AMINOGLYCOSIDE N(3')-ACETYLTRANSFERASE-LIKE PROTEIN YOKD"/>
    <property type="match status" value="1"/>
</dbReference>
<dbReference type="AlphaFoldDB" id="A0A840MKF3"/>
<reference evidence="6 7" key="1">
    <citation type="submission" date="2020-08" db="EMBL/GenBank/DDBJ databases">
        <title>Genomic Encyclopedia of Type Strains, Phase IV (KMG-IV): sequencing the most valuable type-strain genomes for metagenomic binning, comparative biology and taxonomic classification.</title>
        <authorList>
            <person name="Goeker M."/>
        </authorList>
    </citation>
    <scope>NUCLEOTIDE SEQUENCE [LARGE SCALE GENOMIC DNA]</scope>
    <source>
        <strain evidence="6 7">DSM 27165</strain>
    </source>
</reference>
<comment type="similarity">
    <text evidence="1 5">Belongs to the antibiotic N-acetyltransferase family.</text>
</comment>
<evidence type="ECO:0000256" key="2">
    <source>
        <dbReference type="ARBA" id="ARBA00012882"/>
    </source>
</evidence>
<organism evidence="6 7">
    <name type="scientific">Chitinivorax tropicus</name>
    <dbReference type="NCBI Taxonomy" id="714531"/>
    <lineage>
        <taxon>Bacteria</taxon>
        <taxon>Pseudomonadati</taxon>
        <taxon>Pseudomonadota</taxon>
        <taxon>Betaproteobacteria</taxon>
        <taxon>Chitinivorax</taxon>
    </lineage>
</organism>
<comment type="caution">
    <text evidence="6">The sequence shown here is derived from an EMBL/GenBank/DDBJ whole genome shotgun (WGS) entry which is preliminary data.</text>
</comment>
<evidence type="ECO:0000256" key="1">
    <source>
        <dbReference type="ARBA" id="ARBA00006383"/>
    </source>
</evidence>